<evidence type="ECO:0000256" key="2">
    <source>
        <dbReference type="ARBA" id="ARBA00023163"/>
    </source>
</evidence>
<gene>
    <name evidence="6" type="ORF">ATEG_10245</name>
</gene>
<dbReference type="InterPro" id="IPR007219">
    <property type="entry name" value="XnlR_reg_dom"/>
</dbReference>
<evidence type="ECO:0000259" key="5">
    <source>
        <dbReference type="Pfam" id="PF04082"/>
    </source>
</evidence>
<dbReference type="PANTHER" id="PTHR47785">
    <property type="entry name" value="ZN(II)2CYS6 TRANSCRIPTION FACTOR (EUROFUNG)-RELATED-RELATED"/>
    <property type="match status" value="1"/>
</dbReference>
<feature type="region of interest" description="Disordered" evidence="4">
    <location>
        <begin position="1"/>
        <end position="24"/>
    </location>
</feature>
<reference evidence="7" key="1">
    <citation type="submission" date="2005-09" db="EMBL/GenBank/DDBJ databases">
        <title>Annotation of the Aspergillus terreus NIH2624 genome.</title>
        <authorList>
            <person name="Birren B.W."/>
            <person name="Lander E.S."/>
            <person name="Galagan J.E."/>
            <person name="Nusbaum C."/>
            <person name="Devon K."/>
            <person name="Henn M."/>
            <person name="Ma L.-J."/>
            <person name="Jaffe D.B."/>
            <person name="Butler J."/>
            <person name="Alvarez P."/>
            <person name="Gnerre S."/>
            <person name="Grabherr M."/>
            <person name="Kleber M."/>
            <person name="Mauceli E.W."/>
            <person name="Brockman W."/>
            <person name="Rounsley S."/>
            <person name="Young S.K."/>
            <person name="LaButti K."/>
            <person name="Pushparaj V."/>
            <person name="DeCaprio D."/>
            <person name="Crawford M."/>
            <person name="Koehrsen M."/>
            <person name="Engels R."/>
            <person name="Montgomery P."/>
            <person name="Pearson M."/>
            <person name="Howarth C."/>
            <person name="Larson L."/>
            <person name="Luoma S."/>
            <person name="White J."/>
            <person name="Alvarado L."/>
            <person name="Kodira C.D."/>
            <person name="Zeng Q."/>
            <person name="Oleary S."/>
            <person name="Yandava C."/>
            <person name="Denning D.W."/>
            <person name="Nierman W.C."/>
            <person name="Milne T."/>
            <person name="Madden K."/>
        </authorList>
    </citation>
    <scope>NUCLEOTIDE SEQUENCE [LARGE SCALE GENOMIC DNA]</scope>
    <source>
        <strain evidence="7">NIH 2624 / FGSC A1156</strain>
    </source>
</reference>
<dbReference type="VEuPathDB" id="FungiDB:ATEG_10245"/>
<dbReference type="GO" id="GO:0003677">
    <property type="term" value="F:DNA binding"/>
    <property type="evidence" value="ECO:0007669"/>
    <property type="project" value="InterPro"/>
</dbReference>
<evidence type="ECO:0000313" key="7">
    <source>
        <dbReference type="Proteomes" id="UP000007963"/>
    </source>
</evidence>
<sequence length="501" mass="56197">MSLEETPEYRKRKRTSHAKSEPCTTCANTGEECVYGTEAVPSARVSGMLDGKASSQYHTSPTAIISPSTINVGHRPDSPGDHMSNATLSAFHASTTESILAWPHFDDFPSLRKDHSLSVFHLESSRAPLAPRATTVHPYASRSEIDRVVQSFQRNVNFWYPTMSVAQAAEVQVHIAAGMFADSVKSCLALLVMALGCTSELVRSYEEHEDPDSDELELRSHRCAMGQLYFDCAFKKIYLAQAECTIPAPRHTKALTPSDYSSIFFAFLQRPLQAWSFIHATAAKCRLLLAYNPPDANLAEQECLRRIFWSCYILESDYLAELSALPQTGIADIESSVPLPGEFQTHLSQNDEEQSSLYFLACISMRRLLNRVHNLLYARDTGVAFDNHQFPSVVAELAHQLEEWKDLLPPPFQFAVDLRPLACTAGAFLRQRYLTCKSVIYRPYLTWALSMTATATVDNFPPQLFEGCQVCLEACWLHAQNLRSYPHTVLVDTWICSLSYD</sequence>
<dbReference type="eggNOG" id="ENOG502RJBF">
    <property type="taxonomic scope" value="Eukaryota"/>
</dbReference>
<dbReference type="AlphaFoldDB" id="Q0C7T9"/>
<dbReference type="OMA" id="SADFAPC"/>
<dbReference type="STRING" id="341663.Q0C7T9"/>
<proteinExistence type="predicted"/>
<protein>
    <recommendedName>
        <fullName evidence="5">Xylanolytic transcriptional activator regulatory domain-containing protein</fullName>
    </recommendedName>
</protein>
<dbReference type="PANTHER" id="PTHR47785:SF1">
    <property type="entry name" value="TRANSCRIPTION FACTOR, PUTATIVE (AFU_ORTHOLOGUE AFUA_5G14530)-RELATED"/>
    <property type="match status" value="1"/>
</dbReference>
<evidence type="ECO:0000256" key="3">
    <source>
        <dbReference type="ARBA" id="ARBA00023242"/>
    </source>
</evidence>
<dbReference type="GO" id="GO:0006351">
    <property type="term" value="P:DNA-templated transcription"/>
    <property type="evidence" value="ECO:0007669"/>
    <property type="project" value="InterPro"/>
</dbReference>
<organism evidence="6 7">
    <name type="scientific">Aspergillus terreus (strain NIH 2624 / FGSC A1156)</name>
    <dbReference type="NCBI Taxonomy" id="341663"/>
    <lineage>
        <taxon>Eukaryota</taxon>
        <taxon>Fungi</taxon>
        <taxon>Dikarya</taxon>
        <taxon>Ascomycota</taxon>
        <taxon>Pezizomycotina</taxon>
        <taxon>Eurotiomycetes</taxon>
        <taxon>Eurotiomycetidae</taxon>
        <taxon>Eurotiales</taxon>
        <taxon>Aspergillaceae</taxon>
        <taxon>Aspergillus</taxon>
        <taxon>Aspergillus subgen. Circumdati</taxon>
    </lineage>
</organism>
<dbReference type="EMBL" id="CH476610">
    <property type="protein sequence ID" value="EAU29242.1"/>
    <property type="molecule type" value="Genomic_DNA"/>
</dbReference>
<keyword evidence="3" id="KW-0539">Nucleus</keyword>
<evidence type="ECO:0000256" key="4">
    <source>
        <dbReference type="SAM" id="MobiDB-lite"/>
    </source>
</evidence>
<dbReference type="InterPro" id="IPR053181">
    <property type="entry name" value="EcdB-like_regulator"/>
</dbReference>
<keyword evidence="1" id="KW-0805">Transcription regulation</keyword>
<dbReference type="GeneID" id="4354650"/>
<dbReference type="HOGENOM" id="CLU_004835_4_1_1"/>
<evidence type="ECO:0000256" key="1">
    <source>
        <dbReference type="ARBA" id="ARBA00023015"/>
    </source>
</evidence>
<feature type="domain" description="Xylanolytic transcriptional activator regulatory" evidence="5">
    <location>
        <begin position="183"/>
        <end position="406"/>
    </location>
</feature>
<dbReference type="CDD" id="cd12148">
    <property type="entry name" value="fungal_TF_MHR"/>
    <property type="match status" value="1"/>
</dbReference>
<dbReference type="OrthoDB" id="4685598at2759"/>
<accession>Q0C7T9</accession>
<keyword evidence="2" id="KW-0804">Transcription</keyword>
<dbReference type="GO" id="GO:0008270">
    <property type="term" value="F:zinc ion binding"/>
    <property type="evidence" value="ECO:0007669"/>
    <property type="project" value="InterPro"/>
</dbReference>
<dbReference type="Pfam" id="PF04082">
    <property type="entry name" value="Fungal_trans"/>
    <property type="match status" value="1"/>
</dbReference>
<dbReference type="Proteomes" id="UP000007963">
    <property type="component" value="Unassembled WGS sequence"/>
</dbReference>
<dbReference type="RefSeq" id="XP_001218593.1">
    <property type="nucleotide sequence ID" value="XM_001218592.1"/>
</dbReference>
<evidence type="ECO:0000313" key="6">
    <source>
        <dbReference type="EMBL" id="EAU29242.1"/>
    </source>
</evidence>
<name>Q0C7T9_ASPTN</name>